<reference evidence="1" key="1">
    <citation type="journal article" date="2021" name="Proc. Natl. Acad. Sci. U.S.A.">
        <title>A Catalog of Tens of Thousands of Viruses from Human Metagenomes Reveals Hidden Associations with Chronic Diseases.</title>
        <authorList>
            <person name="Tisza M.J."/>
            <person name="Buck C.B."/>
        </authorList>
    </citation>
    <scope>NUCLEOTIDE SEQUENCE</scope>
    <source>
        <strain evidence="1">CtqfO1</strain>
    </source>
</reference>
<protein>
    <submittedName>
        <fullName evidence="1">Major tail protein</fullName>
    </submittedName>
</protein>
<evidence type="ECO:0000313" key="1">
    <source>
        <dbReference type="EMBL" id="DAF57408.1"/>
    </source>
</evidence>
<accession>A0A8S5T2S6</accession>
<proteinExistence type="predicted"/>
<name>A0A8S5T2S6_9CAUD</name>
<organism evidence="1">
    <name type="scientific">Myoviridae sp. ctqfO1</name>
    <dbReference type="NCBI Taxonomy" id="2827710"/>
    <lineage>
        <taxon>Viruses</taxon>
        <taxon>Duplodnaviria</taxon>
        <taxon>Heunggongvirae</taxon>
        <taxon>Uroviricota</taxon>
        <taxon>Caudoviricetes</taxon>
    </lineage>
</organism>
<dbReference type="EMBL" id="BK032734">
    <property type="protein sequence ID" value="DAF57408.1"/>
    <property type="molecule type" value="Genomic_DNA"/>
</dbReference>
<sequence length="393" mass="41992">MVGAGVLYFKRNDDTNGFHHLGNVEEFTISNDVDKVEKNSSMNKKRELMASVITAIKPSAKLTLNEYNPYNLALGLFGVENVQVQQAKTLVDEPYTVISVPGIIQLADADGNRYFDVSNIKVKPANTIPASFKAKTVTSDMSIQTTTNPDDTLKDNGGGILELSTGAFSGTDDVRVFITVKTAPTASGDLDGLTLEVREGLVGAPQTFNVTTASTLTKTFTLASGATIKATVGVGETFTANANMNEAVLTASIGIYEDGKDYLTDAQESRAGIIKIRDGSRIKTGDIVKVSATVPKAAFPTVSGGNAGDIEGELLFVGDPNIGGLYNLEAWHVKITPDGDLSGLIGTDFGSFGLTVNFLTDYENHPKYPYYKLTMISRASGKQKVEGVYDPHY</sequence>